<dbReference type="Proteomes" id="UP000232163">
    <property type="component" value="Unassembled WGS sequence"/>
</dbReference>
<dbReference type="Gene3D" id="3.40.190.100">
    <property type="entry name" value="Glycine betaine-binding periplasmic protein, domain 2"/>
    <property type="match status" value="1"/>
</dbReference>
<dbReference type="Pfam" id="PF04069">
    <property type="entry name" value="OpuAC"/>
    <property type="match status" value="1"/>
</dbReference>
<name>A0A2N9VT78_9HYPH</name>
<comment type="caution">
    <text evidence="2">The sequence shown here is derived from an EMBL/GenBank/DDBJ whole genome shotgun (WGS) entry which is preliminary data.</text>
</comment>
<dbReference type="GO" id="GO:0022857">
    <property type="term" value="F:transmembrane transporter activity"/>
    <property type="evidence" value="ECO:0007669"/>
    <property type="project" value="InterPro"/>
</dbReference>
<evidence type="ECO:0000259" key="1">
    <source>
        <dbReference type="Pfam" id="PF04069"/>
    </source>
</evidence>
<gene>
    <name evidence="2" type="ORF">B5P45_22320</name>
</gene>
<dbReference type="KEGG" id="pht:BLM14_27240"/>
<evidence type="ECO:0000313" key="2">
    <source>
        <dbReference type="EMBL" id="PIO42696.1"/>
    </source>
</evidence>
<dbReference type="GO" id="GO:0043190">
    <property type="term" value="C:ATP-binding cassette (ABC) transporter complex"/>
    <property type="evidence" value="ECO:0007669"/>
    <property type="project" value="InterPro"/>
</dbReference>
<organism evidence="2 3">
    <name type="scientific">Phyllobacterium zundukense</name>
    <dbReference type="NCBI Taxonomy" id="1867719"/>
    <lineage>
        <taxon>Bacteria</taxon>
        <taxon>Pseudomonadati</taxon>
        <taxon>Pseudomonadota</taxon>
        <taxon>Alphaproteobacteria</taxon>
        <taxon>Hyphomicrobiales</taxon>
        <taxon>Phyllobacteriaceae</taxon>
        <taxon>Phyllobacterium</taxon>
    </lineage>
</organism>
<dbReference type="OrthoDB" id="7805658at2"/>
<dbReference type="Gene3D" id="3.40.190.10">
    <property type="entry name" value="Periplasmic binding protein-like II"/>
    <property type="match status" value="1"/>
</dbReference>
<dbReference type="RefSeq" id="WP_100003280.1">
    <property type="nucleotide sequence ID" value="NZ_CP017943.1"/>
</dbReference>
<dbReference type="SUPFAM" id="SSF53850">
    <property type="entry name" value="Periplasmic binding protein-like II"/>
    <property type="match status" value="1"/>
</dbReference>
<keyword evidence="3" id="KW-1185">Reference proteome</keyword>
<feature type="domain" description="ABC-type glycine betaine transport system substrate-binding" evidence="1">
    <location>
        <begin position="55"/>
        <end position="332"/>
    </location>
</feature>
<reference evidence="2 3" key="1">
    <citation type="journal article" date="2017" name="Int J Environ Stud">
        <title>Does the Miocene-Pliocene relict legume Oxytropis triphylla form nitrogen-fixing nodules with a combination of bacterial strains?</title>
        <authorList>
            <person name="Safronova V."/>
            <person name="Belimov A."/>
            <person name="Sazanova A."/>
            <person name="Kuznetsova I."/>
            <person name="Popova J."/>
            <person name="Andronov E."/>
            <person name="Verkhozina A."/>
            <person name="Tikhonovich I."/>
        </authorList>
    </citation>
    <scope>NUCLEOTIDE SEQUENCE [LARGE SCALE GENOMIC DNA]</scope>
    <source>
        <strain evidence="2 3">Tri-38</strain>
    </source>
</reference>
<sequence>MSEGTIEGRKKISGYRYEASWRHRRWKLFAAWFMCLSVIISPLSAWAETKTNKGKLVLVEMNWISQVINTKVAEIILREKMGYDVEVQRIDFVPGFQSLARGDADVLMEIWDLTGSPFYKQPEKEGKIVLSPNEGMKALEGWYVPSYVIRGDPKRGIKPSCPGLPDWRALNDCAKIFSTAETEPKGRYLSGDPSWAELYGDPQRIKNLGLNYDMRFAGSEAALVAEIFSAYERGEPIMALMWDPHYVLYMLDMTLVKFPPYTEECWGTTYACAWKDQTMYNGMNGDAAKRYPEVWEFIQNFHMTREHLGEMMVPVAKDGITEEESVRQWLTKNEEVWRKWIPKAAN</sequence>
<dbReference type="InterPro" id="IPR007210">
    <property type="entry name" value="ABC_Gly_betaine_transp_sub-bd"/>
</dbReference>
<accession>A0A2N9VT78</accession>
<proteinExistence type="predicted"/>
<dbReference type="EMBL" id="MZMT01000050">
    <property type="protein sequence ID" value="PIO42696.1"/>
    <property type="molecule type" value="Genomic_DNA"/>
</dbReference>
<protein>
    <recommendedName>
        <fullName evidence="1">ABC-type glycine betaine transport system substrate-binding domain-containing protein</fullName>
    </recommendedName>
</protein>
<dbReference type="AlphaFoldDB" id="A0A2N9VT78"/>
<evidence type="ECO:0000313" key="3">
    <source>
        <dbReference type="Proteomes" id="UP000232163"/>
    </source>
</evidence>